<dbReference type="InterPro" id="IPR011611">
    <property type="entry name" value="PfkB_dom"/>
</dbReference>
<dbReference type="Proteomes" id="UP000190037">
    <property type="component" value="Unassembled WGS sequence"/>
</dbReference>
<dbReference type="InterPro" id="IPR029056">
    <property type="entry name" value="Ribokinase-like"/>
</dbReference>
<dbReference type="InterPro" id="IPR002173">
    <property type="entry name" value="Carboh/pur_kinase_PfkB_CS"/>
</dbReference>
<dbReference type="STRING" id="159449.B4N89_02940"/>
<organism evidence="4 5">
    <name type="scientific">Embleya scabrispora</name>
    <dbReference type="NCBI Taxonomy" id="159449"/>
    <lineage>
        <taxon>Bacteria</taxon>
        <taxon>Bacillati</taxon>
        <taxon>Actinomycetota</taxon>
        <taxon>Actinomycetes</taxon>
        <taxon>Kitasatosporales</taxon>
        <taxon>Streptomycetaceae</taxon>
        <taxon>Embleya</taxon>
    </lineage>
</organism>
<evidence type="ECO:0000313" key="5">
    <source>
        <dbReference type="Proteomes" id="UP000190037"/>
    </source>
</evidence>
<evidence type="ECO:0000256" key="1">
    <source>
        <dbReference type="ARBA" id="ARBA00022679"/>
    </source>
</evidence>
<dbReference type="GO" id="GO:0016301">
    <property type="term" value="F:kinase activity"/>
    <property type="evidence" value="ECO:0007669"/>
    <property type="project" value="UniProtKB-KW"/>
</dbReference>
<dbReference type="EMBL" id="MWQN01000001">
    <property type="protein sequence ID" value="OPC80043.1"/>
    <property type="molecule type" value="Genomic_DNA"/>
</dbReference>
<gene>
    <name evidence="4" type="ORF">B4N89_02940</name>
</gene>
<evidence type="ECO:0000256" key="2">
    <source>
        <dbReference type="ARBA" id="ARBA00022777"/>
    </source>
</evidence>
<proteinExistence type="predicted"/>
<dbReference type="OrthoDB" id="9808601at2"/>
<dbReference type="PANTHER" id="PTHR10584">
    <property type="entry name" value="SUGAR KINASE"/>
    <property type="match status" value="1"/>
</dbReference>
<dbReference type="Gene3D" id="3.40.1190.20">
    <property type="match status" value="1"/>
</dbReference>
<name>A0A1T3NT19_9ACTN</name>
<comment type="caution">
    <text evidence="4">The sequence shown here is derived from an EMBL/GenBank/DDBJ whole genome shotgun (WGS) entry which is preliminary data.</text>
</comment>
<dbReference type="PANTHER" id="PTHR10584:SF166">
    <property type="entry name" value="RIBOKINASE"/>
    <property type="match status" value="1"/>
</dbReference>
<feature type="domain" description="Carbohydrate kinase PfkB" evidence="3">
    <location>
        <begin position="193"/>
        <end position="288"/>
    </location>
</feature>
<evidence type="ECO:0000259" key="3">
    <source>
        <dbReference type="Pfam" id="PF00294"/>
    </source>
</evidence>
<keyword evidence="2" id="KW-0418">Kinase</keyword>
<sequence length="300" mass="31577">MAEPAGLDVFVVGGVGVDIIVRVPELPLPISDFKVPPIRSYVAHTGNGVALGCRALGLRTHLAAVLGDDPEADFVLAHYARHGLSFAHATDRAGTPRSVNLVGPDGERLSLHDSRLPKDLVVDPDLYRPALARTRHAHVSIGGWSRAALAEAVEAGVSTSTDLHGWDGKDPGRADFAYGAELVFTSTNRLGDRVEEAARDLLARGRAKIVVAMAGGRGSYLVVPDRPLWHVPALAMRADEVVDTNGAGDSYVSGFLYAYLAGRDWAGCAAAGTHAGAHAVRTAGTHTSFITAEELDRAVS</sequence>
<dbReference type="Pfam" id="PF00294">
    <property type="entry name" value="PfkB"/>
    <property type="match status" value="1"/>
</dbReference>
<dbReference type="SUPFAM" id="SSF53613">
    <property type="entry name" value="Ribokinase-like"/>
    <property type="match status" value="1"/>
</dbReference>
<dbReference type="AlphaFoldDB" id="A0A1T3NT19"/>
<dbReference type="PROSITE" id="PS00584">
    <property type="entry name" value="PFKB_KINASES_2"/>
    <property type="match status" value="1"/>
</dbReference>
<protein>
    <recommendedName>
        <fullName evidence="3">Carbohydrate kinase PfkB domain-containing protein</fullName>
    </recommendedName>
</protein>
<accession>A0A1T3NT19</accession>
<reference evidence="4 5" key="1">
    <citation type="submission" date="2017-03" db="EMBL/GenBank/DDBJ databases">
        <title>Draft genome sequence of Streptomyces scabrisporus NF3, endophyte isolated from Amphipterygium adstringens.</title>
        <authorList>
            <person name="Vazquez M."/>
            <person name="Ceapa C.D."/>
            <person name="Rodriguez Luna D."/>
            <person name="Sanchez Esquivel S."/>
        </authorList>
    </citation>
    <scope>NUCLEOTIDE SEQUENCE [LARGE SCALE GENOMIC DNA]</scope>
    <source>
        <strain evidence="4 5">NF3</strain>
    </source>
</reference>
<keyword evidence="5" id="KW-1185">Reference proteome</keyword>
<dbReference type="RefSeq" id="WP_078974311.1">
    <property type="nucleotide sequence ID" value="NZ_MWQN01000001.1"/>
</dbReference>
<evidence type="ECO:0000313" key="4">
    <source>
        <dbReference type="EMBL" id="OPC80043.1"/>
    </source>
</evidence>
<keyword evidence="1" id="KW-0808">Transferase</keyword>